<feature type="non-terminal residue" evidence="1">
    <location>
        <position position="97"/>
    </location>
</feature>
<gene>
    <name evidence="1" type="ORF">M569_02853</name>
</gene>
<evidence type="ECO:0008006" key="3">
    <source>
        <dbReference type="Google" id="ProtNLM"/>
    </source>
</evidence>
<evidence type="ECO:0000313" key="2">
    <source>
        <dbReference type="Proteomes" id="UP000015453"/>
    </source>
</evidence>
<proteinExistence type="predicted"/>
<evidence type="ECO:0000313" key="1">
    <source>
        <dbReference type="EMBL" id="EPS71904.1"/>
    </source>
</evidence>
<dbReference type="Proteomes" id="UP000015453">
    <property type="component" value="Unassembled WGS sequence"/>
</dbReference>
<organism evidence="1 2">
    <name type="scientific">Genlisea aurea</name>
    <dbReference type="NCBI Taxonomy" id="192259"/>
    <lineage>
        <taxon>Eukaryota</taxon>
        <taxon>Viridiplantae</taxon>
        <taxon>Streptophyta</taxon>
        <taxon>Embryophyta</taxon>
        <taxon>Tracheophyta</taxon>
        <taxon>Spermatophyta</taxon>
        <taxon>Magnoliopsida</taxon>
        <taxon>eudicotyledons</taxon>
        <taxon>Gunneridae</taxon>
        <taxon>Pentapetalae</taxon>
        <taxon>asterids</taxon>
        <taxon>lamiids</taxon>
        <taxon>Lamiales</taxon>
        <taxon>Lentibulariaceae</taxon>
        <taxon>Genlisea</taxon>
    </lineage>
</organism>
<feature type="non-terminal residue" evidence="1">
    <location>
        <position position="1"/>
    </location>
</feature>
<accession>S8CX10</accession>
<dbReference type="EMBL" id="AUSU01001067">
    <property type="protein sequence ID" value="EPS71904.1"/>
    <property type="molecule type" value="Genomic_DNA"/>
</dbReference>
<keyword evidence="2" id="KW-1185">Reference proteome</keyword>
<sequence length="97" mass="11227">VPPRRSSRIQRTPPWMEDYAVNFSLCQPSLDATHLTFMAKVDSVLEPTTYYEASQDPKWVAAMNDELDALHRTGTWEITELPKGERPIGCRWIFKCK</sequence>
<reference evidence="1 2" key="1">
    <citation type="journal article" date="2013" name="BMC Genomics">
        <title>The miniature genome of a carnivorous plant Genlisea aurea contains a low number of genes and short non-coding sequences.</title>
        <authorList>
            <person name="Leushkin E.V."/>
            <person name="Sutormin R.A."/>
            <person name="Nabieva E.R."/>
            <person name="Penin A.A."/>
            <person name="Kondrashov A.S."/>
            <person name="Logacheva M.D."/>
        </authorList>
    </citation>
    <scope>NUCLEOTIDE SEQUENCE [LARGE SCALE GENOMIC DNA]</scope>
</reference>
<name>S8CX10_9LAMI</name>
<dbReference type="OrthoDB" id="1929979at2759"/>
<dbReference type="AlphaFoldDB" id="S8CX10"/>
<comment type="caution">
    <text evidence="1">The sequence shown here is derived from an EMBL/GenBank/DDBJ whole genome shotgun (WGS) entry which is preliminary data.</text>
</comment>
<protein>
    <recommendedName>
        <fullName evidence="3">Reverse transcriptase Ty1/copia-type domain-containing protein</fullName>
    </recommendedName>
</protein>